<proteinExistence type="predicted"/>
<dbReference type="AlphaFoldDB" id="A0A067MB36"/>
<dbReference type="STRING" id="930990.A0A067MB36"/>
<dbReference type="Proteomes" id="UP000027195">
    <property type="component" value="Unassembled WGS sequence"/>
</dbReference>
<keyword evidence="3" id="KW-1185">Reference proteome</keyword>
<protein>
    <recommendedName>
        <fullName evidence="1">GAG-pre-integrase domain-containing protein</fullName>
    </recommendedName>
</protein>
<dbReference type="InterPro" id="IPR039537">
    <property type="entry name" value="Retrotran_Ty1/copia-like"/>
</dbReference>
<dbReference type="InParanoid" id="A0A067MB36"/>
<dbReference type="PANTHER" id="PTHR42648:SF28">
    <property type="entry name" value="TRANSPOSON-ENCODED PROTEIN WITH RIBONUCLEASE H-LIKE AND RETROVIRUS ZINC FINGER-LIKE DOMAINS"/>
    <property type="match status" value="1"/>
</dbReference>
<evidence type="ECO:0000313" key="3">
    <source>
        <dbReference type="Proteomes" id="UP000027195"/>
    </source>
</evidence>
<organism evidence="2 3">
    <name type="scientific">Botryobasidium botryosum (strain FD-172 SS1)</name>
    <dbReference type="NCBI Taxonomy" id="930990"/>
    <lineage>
        <taxon>Eukaryota</taxon>
        <taxon>Fungi</taxon>
        <taxon>Dikarya</taxon>
        <taxon>Basidiomycota</taxon>
        <taxon>Agaricomycotina</taxon>
        <taxon>Agaricomycetes</taxon>
        <taxon>Cantharellales</taxon>
        <taxon>Botryobasidiaceae</taxon>
        <taxon>Botryobasidium</taxon>
    </lineage>
</organism>
<evidence type="ECO:0000259" key="1">
    <source>
        <dbReference type="Pfam" id="PF13976"/>
    </source>
</evidence>
<evidence type="ECO:0000313" key="2">
    <source>
        <dbReference type="EMBL" id="KDQ11880.1"/>
    </source>
</evidence>
<dbReference type="OrthoDB" id="7691805at2759"/>
<dbReference type="EMBL" id="KL198054">
    <property type="protein sequence ID" value="KDQ11880.1"/>
    <property type="molecule type" value="Genomic_DNA"/>
</dbReference>
<name>A0A067MB36_BOTB1</name>
<feature type="non-terminal residue" evidence="2">
    <location>
        <position position="97"/>
    </location>
</feature>
<dbReference type="HOGENOM" id="CLU_102301_4_1_1"/>
<dbReference type="PANTHER" id="PTHR42648">
    <property type="entry name" value="TRANSPOSASE, PUTATIVE-RELATED"/>
    <property type="match status" value="1"/>
</dbReference>
<accession>A0A067MB36</accession>
<reference evidence="3" key="1">
    <citation type="journal article" date="2014" name="Proc. Natl. Acad. Sci. U.S.A.">
        <title>Extensive sampling of basidiomycete genomes demonstrates inadequacy of the white-rot/brown-rot paradigm for wood decay fungi.</title>
        <authorList>
            <person name="Riley R."/>
            <person name="Salamov A.A."/>
            <person name="Brown D.W."/>
            <person name="Nagy L.G."/>
            <person name="Floudas D."/>
            <person name="Held B.W."/>
            <person name="Levasseur A."/>
            <person name="Lombard V."/>
            <person name="Morin E."/>
            <person name="Otillar R."/>
            <person name="Lindquist E.A."/>
            <person name="Sun H."/>
            <person name="LaButti K.M."/>
            <person name="Schmutz J."/>
            <person name="Jabbour D."/>
            <person name="Luo H."/>
            <person name="Baker S.E."/>
            <person name="Pisabarro A.G."/>
            <person name="Walton J.D."/>
            <person name="Blanchette R.A."/>
            <person name="Henrissat B."/>
            <person name="Martin F."/>
            <person name="Cullen D."/>
            <person name="Hibbett D.S."/>
            <person name="Grigoriev I.V."/>
        </authorList>
    </citation>
    <scope>NUCLEOTIDE SEQUENCE [LARGE SCALE GENOMIC DNA]</scope>
    <source>
        <strain evidence="3">FD-172 SS1</strain>
    </source>
</reference>
<sequence length="97" mass="10612">KLTLTELHCRLGHISPKITRCLVRNGVVRGVNLEEGPAEFCKACVKANPVGKGFPKEWSSERVAAIGDLIHSGLWGLSQVESMGGKQYYVSFTDDHS</sequence>
<gene>
    <name evidence="2" type="ORF">BOTBODRAFT_89298</name>
</gene>
<dbReference type="InterPro" id="IPR025724">
    <property type="entry name" value="GAG-pre-integrase_dom"/>
</dbReference>
<feature type="domain" description="GAG-pre-integrase" evidence="1">
    <location>
        <begin position="7"/>
        <end position="47"/>
    </location>
</feature>
<feature type="non-terminal residue" evidence="2">
    <location>
        <position position="1"/>
    </location>
</feature>
<dbReference type="Pfam" id="PF13976">
    <property type="entry name" value="gag_pre-integrs"/>
    <property type="match status" value="1"/>
</dbReference>